<proteinExistence type="predicted"/>
<dbReference type="Proteomes" id="UP001597308">
    <property type="component" value="Unassembled WGS sequence"/>
</dbReference>
<evidence type="ECO:0000313" key="2">
    <source>
        <dbReference type="Proteomes" id="UP001597308"/>
    </source>
</evidence>
<accession>A0ABW4K2J8</accession>
<name>A0ABW4K2J8_9HYPH</name>
<gene>
    <name evidence="1" type="ORF">ACFSCV_02910</name>
</gene>
<reference evidence="2" key="1">
    <citation type="journal article" date="2019" name="Int. J. Syst. Evol. Microbiol.">
        <title>The Global Catalogue of Microorganisms (GCM) 10K type strain sequencing project: providing services to taxonomists for standard genome sequencing and annotation.</title>
        <authorList>
            <consortium name="The Broad Institute Genomics Platform"/>
            <consortium name="The Broad Institute Genome Sequencing Center for Infectious Disease"/>
            <person name="Wu L."/>
            <person name="Ma J."/>
        </authorList>
    </citation>
    <scope>NUCLEOTIDE SEQUENCE [LARGE SCALE GENOMIC DNA]</scope>
    <source>
        <strain evidence="2">KCTC 23707</strain>
    </source>
</reference>
<dbReference type="RefSeq" id="WP_378796847.1">
    <property type="nucleotide sequence ID" value="NZ_JBHUER010000002.1"/>
</dbReference>
<dbReference type="EMBL" id="JBHUER010000002">
    <property type="protein sequence ID" value="MFD1701947.1"/>
    <property type="molecule type" value="Genomic_DNA"/>
</dbReference>
<sequence>MIGASFPQASQGNAAAGIAPAMQLLSPADAVSRVTAALKGAADATGAGFDYLLRTAQRESSLNPTAKASSSSARGLFQFIDQTWLQVLKEDGPKLGLAEEAADVTRTTSGRYVVADPARRAELLALRDDPTTSALLAGAFTRRNAATLQAGIGRAPTEGELYAAHFLGAKGATELIRLAADQPSTGAASAFPAQASANRAIFYDKGRERTAGEVYARLTAGGGSTATVTTALALQEARTRTEDVAPFNAGVEDDGRAFHSLFKTGRRSPVSAYVAEAWSSFGAAGLVSDVSGPFRGLKTAARAEPAPDQLLAASARAYAASPAAVAAGNAVQAPQAAAAPARARRTASVAVAAQTAAPAPVAAAPANPAPVRRAVIPTISPSARK</sequence>
<dbReference type="SUPFAM" id="SSF53955">
    <property type="entry name" value="Lysozyme-like"/>
    <property type="match status" value="1"/>
</dbReference>
<protein>
    <submittedName>
        <fullName evidence="1">Lytic transglycosylase domain-containing protein</fullName>
    </submittedName>
</protein>
<dbReference type="Gene3D" id="1.10.530.10">
    <property type="match status" value="1"/>
</dbReference>
<evidence type="ECO:0000313" key="1">
    <source>
        <dbReference type="EMBL" id="MFD1701947.1"/>
    </source>
</evidence>
<comment type="caution">
    <text evidence="1">The sequence shown here is derived from an EMBL/GenBank/DDBJ whole genome shotgun (WGS) entry which is preliminary data.</text>
</comment>
<organism evidence="1 2">
    <name type="scientific">Methylopila henanensis</name>
    <dbReference type="NCBI Taxonomy" id="873516"/>
    <lineage>
        <taxon>Bacteria</taxon>
        <taxon>Pseudomonadati</taxon>
        <taxon>Pseudomonadota</taxon>
        <taxon>Alphaproteobacteria</taxon>
        <taxon>Hyphomicrobiales</taxon>
        <taxon>Methylopilaceae</taxon>
        <taxon>Methylopila</taxon>
    </lineage>
</organism>
<keyword evidence="2" id="KW-1185">Reference proteome</keyword>
<dbReference type="InterPro" id="IPR023346">
    <property type="entry name" value="Lysozyme-like_dom_sf"/>
</dbReference>